<organism evidence="13 14">
    <name type="scientific">Microbulbifer marinus</name>
    <dbReference type="NCBI Taxonomy" id="658218"/>
    <lineage>
        <taxon>Bacteria</taxon>
        <taxon>Pseudomonadati</taxon>
        <taxon>Pseudomonadota</taxon>
        <taxon>Gammaproteobacteria</taxon>
        <taxon>Cellvibrionales</taxon>
        <taxon>Microbulbiferaceae</taxon>
        <taxon>Microbulbifer</taxon>
    </lineage>
</organism>
<dbReference type="EMBL" id="FNQO01000003">
    <property type="protein sequence ID" value="SEA32509.1"/>
    <property type="molecule type" value="Genomic_DNA"/>
</dbReference>
<feature type="domain" description="Thg1 C-terminal" evidence="12">
    <location>
        <begin position="135"/>
        <end position="216"/>
    </location>
</feature>
<dbReference type="Proteomes" id="UP000198658">
    <property type="component" value="Unassembled WGS sequence"/>
</dbReference>
<evidence type="ECO:0000256" key="3">
    <source>
        <dbReference type="ARBA" id="ARBA00012511"/>
    </source>
</evidence>
<dbReference type="AlphaFoldDB" id="A0A1H4A938"/>
<evidence type="ECO:0000256" key="9">
    <source>
        <dbReference type="ARBA" id="ARBA00022842"/>
    </source>
</evidence>
<evidence type="ECO:0000256" key="2">
    <source>
        <dbReference type="ARBA" id="ARBA00010113"/>
    </source>
</evidence>
<dbReference type="PANTHER" id="PTHR12729:SF6">
    <property type="entry name" value="TRNA(HIS) GUANYLYLTRANSFERASE-RELATED"/>
    <property type="match status" value="1"/>
</dbReference>
<evidence type="ECO:0000313" key="13">
    <source>
        <dbReference type="EMBL" id="SEA32509.1"/>
    </source>
</evidence>
<keyword evidence="9" id="KW-0460">Magnesium</keyword>
<dbReference type="STRING" id="658218.SAMN05216562_2628"/>
<keyword evidence="8" id="KW-0547">Nucleotide-binding</keyword>
<evidence type="ECO:0000256" key="7">
    <source>
        <dbReference type="ARBA" id="ARBA00022723"/>
    </source>
</evidence>
<keyword evidence="14" id="KW-1185">Reference proteome</keyword>
<dbReference type="RefSeq" id="WP_091389258.1">
    <property type="nucleotide sequence ID" value="NZ_FNQO01000003.1"/>
</dbReference>
<dbReference type="GO" id="GO:0000287">
    <property type="term" value="F:magnesium ion binding"/>
    <property type="evidence" value="ECO:0007669"/>
    <property type="project" value="InterPro"/>
</dbReference>
<reference evidence="14" key="1">
    <citation type="submission" date="2016-10" db="EMBL/GenBank/DDBJ databases">
        <authorList>
            <person name="Varghese N."/>
            <person name="Submissions S."/>
        </authorList>
    </citation>
    <scope>NUCLEOTIDE SEQUENCE [LARGE SCALE GENOMIC DNA]</scope>
    <source>
        <strain evidence="14">CGMCC 1.10657</strain>
    </source>
</reference>
<gene>
    <name evidence="13" type="ORF">SAMN05216562_2628</name>
</gene>
<comment type="similarity">
    <text evidence="2">Belongs to the tRNA(His) guanylyltransferase family.</text>
</comment>
<evidence type="ECO:0000256" key="10">
    <source>
        <dbReference type="ARBA" id="ARBA00023134"/>
    </source>
</evidence>
<dbReference type="Pfam" id="PF04446">
    <property type="entry name" value="Thg1"/>
    <property type="match status" value="1"/>
</dbReference>
<dbReference type="InterPro" id="IPR025845">
    <property type="entry name" value="Thg1_C_dom"/>
</dbReference>
<keyword evidence="5" id="KW-0819">tRNA processing</keyword>
<evidence type="ECO:0000256" key="1">
    <source>
        <dbReference type="ARBA" id="ARBA00001946"/>
    </source>
</evidence>
<keyword evidence="4 13" id="KW-0808">Transferase</keyword>
<proteinExistence type="inferred from homology"/>
<dbReference type="Gene3D" id="3.30.70.3000">
    <property type="match status" value="1"/>
</dbReference>
<keyword evidence="10" id="KW-0342">GTP-binding</keyword>
<evidence type="ECO:0000256" key="8">
    <source>
        <dbReference type="ARBA" id="ARBA00022741"/>
    </source>
</evidence>
<evidence type="ECO:0000256" key="6">
    <source>
        <dbReference type="ARBA" id="ARBA00022695"/>
    </source>
</evidence>
<protein>
    <recommendedName>
        <fullName evidence="3">tRNA(His) guanylyltransferase</fullName>
        <ecNumber evidence="3">2.7.7.79</ecNumber>
    </recommendedName>
</protein>
<dbReference type="PANTHER" id="PTHR12729">
    <property type="entry name" value="TRNA(HIS) GUANYLYLTRANSFERASE-RELATED"/>
    <property type="match status" value="1"/>
</dbReference>
<evidence type="ECO:0000259" key="12">
    <source>
        <dbReference type="Pfam" id="PF14413"/>
    </source>
</evidence>
<evidence type="ECO:0000256" key="4">
    <source>
        <dbReference type="ARBA" id="ARBA00022679"/>
    </source>
</evidence>
<accession>A0A1H4A938</accession>
<dbReference type="GO" id="GO:0006400">
    <property type="term" value="P:tRNA modification"/>
    <property type="evidence" value="ECO:0007669"/>
    <property type="project" value="InterPro"/>
</dbReference>
<name>A0A1H4A938_9GAMM</name>
<dbReference type="InterPro" id="IPR024956">
    <property type="entry name" value="tRNAHis_GuaTrfase_cat"/>
</dbReference>
<sequence>MKFDELDKKMRIYETANDHRVLPGIYMVARIDGRCFTALTRDRHRFEAPYDARFRDMMIETVKHLMQCGFKVLYGYTQSDEISLLFDLNENSFDRKERKFNSILAAEASAKFSLELADVAAFDCRISQLPGRQLVIDYFRWRNEDAHRNALNAHCYWSLRKDGVSPKDAAAELAGKSTAEKNEFLFQRGVNFNDLPAWQKRGTGVYWETYLKDGENPVTGECVQASRNRLKVDLDLPMKERYSDFIGEFVPACLPEIDG</sequence>
<dbReference type="InterPro" id="IPR007537">
    <property type="entry name" value="tRNAHis_GuaTrfase_Thg1"/>
</dbReference>
<dbReference type="OrthoDB" id="4547336at2"/>
<evidence type="ECO:0000259" key="11">
    <source>
        <dbReference type="Pfam" id="PF04446"/>
    </source>
</evidence>
<keyword evidence="6 13" id="KW-0548">Nucleotidyltransferase</keyword>
<dbReference type="EC" id="2.7.7.79" evidence="3"/>
<dbReference type="GO" id="GO:0008193">
    <property type="term" value="F:tRNA guanylyltransferase activity"/>
    <property type="evidence" value="ECO:0007669"/>
    <property type="project" value="UniProtKB-EC"/>
</dbReference>
<keyword evidence="7" id="KW-0479">Metal-binding</keyword>
<evidence type="ECO:0000313" key="14">
    <source>
        <dbReference type="Proteomes" id="UP000198658"/>
    </source>
</evidence>
<dbReference type="GO" id="GO:0005525">
    <property type="term" value="F:GTP binding"/>
    <property type="evidence" value="ECO:0007669"/>
    <property type="project" value="UniProtKB-KW"/>
</dbReference>
<evidence type="ECO:0000256" key="5">
    <source>
        <dbReference type="ARBA" id="ARBA00022694"/>
    </source>
</evidence>
<dbReference type="Pfam" id="PF14413">
    <property type="entry name" value="Thg1C"/>
    <property type="match status" value="1"/>
</dbReference>
<comment type="cofactor">
    <cofactor evidence="1">
        <name>Mg(2+)</name>
        <dbReference type="ChEBI" id="CHEBI:18420"/>
    </cofactor>
</comment>
<feature type="domain" description="tRNAHis guanylyltransferase catalytic" evidence="11">
    <location>
        <begin position="8"/>
        <end position="130"/>
    </location>
</feature>
<dbReference type="InterPro" id="IPR038469">
    <property type="entry name" value="tRNAHis_GuaTrfase_Thg1_sf"/>
</dbReference>